<sequence>MAWRSESMYRIGQSIDIHQLVAGRKLILGGVEIEHERGLLGHSDADVLCHAVIESIIGALGLGDIGKHFSDTDAQYKGISSLVLLEKTYEMMDDRGYEISNLDAIILIEKPKMAPHIQKMKENISRILKCDIADVNIKATRGEKLGFVGHEEGAVSQCVVMLKKKGI</sequence>
<comment type="function">
    <text evidence="1">Involved in the biosynthesis of isopentenyl diphosphate (IPP) and dimethylallyl diphosphate (DMAPP), two major building blocks of isoprenoid compounds. Catalyzes the conversion of 4-diphosphocytidyl-2-C-methyl-D-erythritol 2-phosphate (CDP-ME2P) to 2-C-methyl-D-erythritol 2,4-cyclodiphosphate (ME-CPP) with a corresponding release of cytidine 5-monophosphate (CMP).</text>
</comment>
<evidence type="ECO:0000313" key="4">
    <source>
        <dbReference type="EMBL" id="EDS18618.1"/>
    </source>
</evidence>
<dbReference type="GO" id="GO:0016114">
    <property type="term" value="P:terpenoid biosynthetic process"/>
    <property type="evidence" value="ECO:0007669"/>
    <property type="project" value="InterPro"/>
</dbReference>
<dbReference type="InterPro" id="IPR036571">
    <property type="entry name" value="MECDP_synthase_sf"/>
</dbReference>
<dbReference type="EMBL" id="ABFX02000005">
    <property type="protein sequence ID" value="EDS18618.1"/>
    <property type="molecule type" value="Genomic_DNA"/>
</dbReference>
<evidence type="ECO:0000256" key="2">
    <source>
        <dbReference type="RuleBase" id="RU004395"/>
    </source>
</evidence>
<dbReference type="GO" id="GO:0046872">
    <property type="term" value="F:metal ion binding"/>
    <property type="evidence" value="ECO:0007669"/>
    <property type="project" value="UniProtKB-KW"/>
</dbReference>
<feature type="binding site" evidence="1">
    <location>
        <begin position="16"/>
        <end position="18"/>
    </location>
    <ligand>
        <name>4-CDP-2-C-methyl-D-erythritol 2-phosphate</name>
        <dbReference type="ChEBI" id="CHEBI:57919"/>
    </ligand>
</feature>
<feature type="domain" description="2-C-methyl-D-erythritol 2,4-cyclodiphosphate synthase" evidence="3">
    <location>
        <begin position="10"/>
        <end position="162"/>
    </location>
</feature>
<feature type="binding site" evidence="1">
    <location>
        <begin position="69"/>
        <end position="73"/>
    </location>
    <ligand>
        <name>4-CDP-2-C-methyl-D-erythritol 2-phosphate</name>
        <dbReference type="ChEBI" id="CHEBI:57919"/>
    </ligand>
</feature>
<dbReference type="eggNOG" id="COG0245">
    <property type="taxonomic scope" value="Bacteria"/>
</dbReference>
<comment type="caution">
    <text evidence="4">The sequence shown here is derived from an EMBL/GenBank/DDBJ whole genome shotgun (WGS) entry which is preliminary data.</text>
</comment>
<proteinExistence type="inferred from homology"/>
<dbReference type="InterPro" id="IPR003526">
    <property type="entry name" value="MECDP_synthase"/>
</dbReference>
<evidence type="ECO:0000259" key="3">
    <source>
        <dbReference type="Pfam" id="PF02542"/>
    </source>
</evidence>
<keyword evidence="1 2" id="KW-0456">Lyase</keyword>
<reference evidence="4" key="1">
    <citation type="submission" date="2007-11" db="EMBL/GenBank/DDBJ databases">
        <authorList>
            <person name="Fulton L."/>
            <person name="Clifton S."/>
            <person name="Fulton B."/>
            <person name="Xu J."/>
            <person name="Minx P."/>
            <person name="Pepin K.H."/>
            <person name="Johnson M."/>
            <person name="Thiruvilangam P."/>
            <person name="Bhonagiri V."/>
            <person name="Nash W.E."/>
            <person name="Mardis E.R."/>
            <person name="Wilson R.K."/>
        </authorList>
    </citation>
    <scope>NUCLEOTIDE SEQUENCE [LARGE SCALE GENOMIC DNA]</scope>
    <source>
        <strain evidence="4">DSM 1402</strain>
    </source>
</reference>
<feature type="binding site" evidence="1">
    <location>
        <begin position="42"/>
        <end position="43"/>
    </location>
    <ligand>
        <name>4-CDP-2-C-methyl-D-erythritol 2-phosphate</name>
        <dbReference type="ChEBI" id="CHEBI:57919"/>
    </ligand>
</feature>
<comment type="subunit">
    <text evidence="1">Homotrimer.</text>
</comment>
<name>B0N4L6_9FIRM</name>
<dbReference type="CDD" id="cd00554">
    <property type="entry name" value="MECDP_synthase"/>
    <property type="match status" value="1"/>
</dbReference>
<dbReference type="Pfam" id="PF02542">
    <property type="entry name" value="YgbB"/>
    <property type="match status" value="1"/>
</dbReference>
<feature type="site" description="Transition state stabilizer" evidence="1">
    <location>
        <position position="42"/>
    </location>
</feature>
<keyword evidence="5" id="KW-1185">Reference proteome</keyword>
<evidence type="ECO:0000313" key="5">
    <source>
        <dbReference type="Proteomes" id="UP000005798"/>
    </source>
</evidence>
<feature type="binding site" evidence="1">
    <location>
        <begin position="64"/>
        <end position="66"/>
    </location>
    <ligand>
        <name>4-CDP-2-C-methyl-D-erythritol 2-phosphate</name>
        <dbReference type="ChEBI" id="CHEBI:57919"/>
    </ligand>
</feature>
<evidence type="ECO:0000256" key="1">
    <source>
        <dbReference type="HAMAP-Rule" id="MF_00107"/>
    </source>
</evidence>
<feature type="binding site" evidence="1">
    <location>
        <begin position="108"/>
        <end position="114"/>
    </location>
    <ligand>
        <name>4-CDP-2-C-methyl-D-erythritol 2-phosphate</name>
        <dbReference type="ChEBI" id="CHEBI:57919"/>
    </ligand>
</feature>
<comment type="pathway">
    <text evidence="1">Isoprenoid biosynthesis; isopentenyl diphosphate biosynthesis via DXP pathway; isopentenyl diphosphate from 1-deoxy-D-xylulose 5-phosphate: step 4/6.</text>
</comment>
<keyword evidence="1" id="KW-0479">Metal-binding</keyword>
<dbReference type="AlphaFoldDB" id="B0N4L6"/>
<dbReference type="SUPFAM" id="SSF69765">
    <property type="entry name" value="IpsF-like"/>
    <property type="match status" value="1"/>
</dbReference>
<dbReference type="Proteomes" id="UP000005798">
    <property type="component" value="Unassembled WGS sequence"/>
</dbReference>
<dbReference type="Gene3D" id="3.30.1330.50">
    <property type="entry name" value="2-C-methyl-D-erythritol 2,4-cyclodiphosphate synthase"/>
    <property type="match status" value="1"/>
</dbReference>
<feature type="binding site" evidence="1">
    <location>
        <position position="147"/>
    </location>
    <ligand>
        <name>4-CDP-2-C-methyl-D-erythritol 2-phosphate</name>
        <dbReference type="ChEBI" id="CHEBI:57919"/>
    </ligand>
</feature>
<dbReference type="NCBIfam" id="TIGR00151">
    <property type="entry name" value="ispF"/>
    <property type="match status" value="1"/>
</dbReference>
<organism evidence="4 5">
    <name type="scientific">Thomasclavelia ramosa DSM 1402</name>
    <dbReference type="NCBI Taxonomy" id="445974"/>
    <lineage>
        <taxon>Bacteria</taxon>
        <taxon>Bacillati</taxon>
        <taxon>Bacillota</taxon>
        <taxon>Erysipelotrichia</taxon>
        <taxon>Erysipelotrichales</taxon>
        <taxon>Coprobacillaceae</taxon>
        <taxon>Thomasclavelia</taxon>
    </lineage>
</organism>
<dbReference type="HAMAP" id="MF_00107">
    <property type="entry name" value="IspF"/>
    <property type="match status" value="1"/>
</dbReference>
<dbReference type="PANTHER" id="PTHR43181:SF1">
    <property type="entry name" value="2-C-METHYL-D-ERYTHRITOL 2,4-CYCLODIPHOSPHATE SYNTHASE, CHLOROPLASTIC"/>
    <property type="match status" value="1"/>
</dbReference>
<dbReference type="EC" id="4.6.1.12" evidence="1 2"/>
<dbReference type="HOGENOM" id="CLU_084630_2_0_9"/>
<comment type="caution">
    <text evidence="1">Lacks conserved residue(s) required for the propagation of feature annotation.</text>
</comment>
<comment type="cofactor">
    <cofactor evidence="1">
        <name>a divalent metal cation</name>
        <dbReference type="ChEBI" id="CHEBI:60240"/>
    </cofactor>
    <text evidence="1">Binds 1 divalent metal cation per subunit.</text>
</comment>
<keyword evidence="1 2" id="KW-0414">Isoprene biosynthesis</keyword>
<comment type="similarity">
    <text evidence="1 2">Belongs to the IspF family.</text>
</comment>
<feature type="binding site" evidence="1">
    <location>
        <position position="150"/>
    </location>
    <ligand>
        <name>4-CDP-2-C-methyl-D-erythritol 2-phosphate</name>
        <dbReference type="ChEBI" id="CHEBI:57919"/>
    </ligand>
</feature>
<dbReference type="PANTHER" id="PTHR43181">
    <property type="entry name" value="2-C-METHYL-D-ERYTHRITOL 2,4-CYCLODIPHOSPHATE SYNTHASE, CHLOROPLASTIC"/>
    <property type="match status" value="1"/>
</dbReference>
<feature type="binding site" evidence="1">
    <location>
        <position position="50"/>
    </location>
    <ligand>
        <name>a divalent metal cation</name>
        <dbReference type="ChEBI" id="CHEBI:60240"/>
    </ligand>
</feature>
<feature type="binding site" evidence="1">
    <location>
        <position position="16"/>
    </location>
    <ligand>
        <name>a divalent metal cation</name>
        <dbReference type="ChEBI" id="CHEBI:60240"/>
    </ligand>
</feature>
<reference evidence="4" key="2">
    <citation type="submission" date="2014-06" db="EMBL/GenBank/DDBJ databases">
        <title>Draft genome sequence of Clostridium ramosum(DSM 1402).</title>
        <authorList>
            <person name="Sudarsanam P."/>
            <person name="Ley R."/>
            <person name="Guruge J."/>
            <person name="Turnbaugh P.J."/>
            <person name="Mahowald M."/>
            <person name="Liep D."/>
            <person name="Gordon J."/>
        </authorList>
    </citation>
    <scope>NUCLEOTIDE SEQUENCE</scope>
    <source>
        <strain evidence="4">DSM 1402</strain>
    </source>
</reference>
<feature type="binding site" evidence="1">
    <location>
        <position position="18"/>
    </location>
    <ligand>
        <name>a divalent metal cation</name>
        <dbReference type="ChEBI" id="CHEBI:60240"/>
    </ligand>
</feature>
<gene>
    <name evidence="1 4" type="primary">ispF</name>
    <name evidence="4" type="ORF">CLORAM_01567</name>
</gene>
<dbReference type="UniPathway" id="UPA00056">
    <property type="reaction ID" value="UER00095"/>
</dbReference>
<protein>
    <recommendedName>
        <fullName evidence="1 2">2-C-methyl-D-erythritol 2,4-cyclodiphosphate synthase</fullName>
        <shortName evidence="1">MECDP-synthase</shortName>
        <shortName evidence="1">MECPP-synthase</shortName>
        <shortName evidence="1">MECPS</shortName>
        <ecNumber evidence="1 2">4.6.1.12</ecNumber>
    </recommendedName>
</protein>
<dbReference type="GO" id="GO:0019288">
    <property type="term" value="P:isopentenyl diphosphate biosynthetic process, methylerythritol 4-phosphate pathway"/>
    <property type="evidence" value="ECO:0007669"/>
    <property type="project" value="UniProtKB-UniRule"/>
</dbReference>
<dbReference type="GO" id="GO:0008685">
    <property type="term" value="F:2-C-methyl-D-erythritol 2,4-cyclodiphosphate synthase activity"/>
    <property type="evidence" value="ECO:0007669"/>
    <property type="project" value="UniProtKB-UniRule"/>
</dbReference>
<accession>B0N4L6</accession>
<comment type="catalytic activity">
    <reaction evidence="1 2">
        <text>4-CDP-2-C-methyl-D-erythritol 2-phosphate = 2-C-methyl-D-erythritol 2,4-cyclic diphosphate + CMP</text>
        <dbReference type="Rhea" id="RHEA:23864"/>
        <dbReference type="ChEBI" id="CHEBI:57919"/>
        <dbReference type="ChEBI" id="CHEBI:58483"/>
        <dbReference type="ChEBI" id="CHEBI:60377"/>
        <dbReference type="EC" id="4.6.1.12"/>
    </reaction>
</comment>